<dbReference type="AlphaFoldDB" id="A0A372M0U7"/>
<dbReference type="InterPro" id="IPR020845">
    <property type="entry name" value="AMP-binding_CS"/>
</dbReference>
<gene>
    <name evidence="5" type="ORF">DY218_24640</name>
</gene>
<dbReference type="Proteomes" id="UP000263094">
    <property type="component" value="Unassembled WGS sequence"/>
</dbReference>
<dbReference type="GO" id="GO:0016878">
    <property type="term" value="F:acid-thiol ligase activity"/>
    <property type="evidence" value="ECO:0007669"/>
    <property type="project" value="UniProtKB-ARBA"/>
</dbReference>
<dbReference type="Pfam" id="PF00501">
    <property type="entry name" value="AMP-binding"/>
    <property type="match status" value="1"/>
</dbReference>
<dbReference type="SUPFAM" id="SSF56801">
    <property type="entry name" value="Acetyl-CoA synthetase-like"/>
    <property type="match status" value="1"/>
</dbReference>
<dbReference type="NCBIfam" id="NF004837">
    <property type="entry name" value="PRK06187.1"/>
    <property type="match status" value="1"/>
</dbReference>
<feature type="domain" description="AMP-dependent synthetase/ligase" evidence="3">
    <location>
        <begin position="11"/>
        <end position="368"/>
    </location>
</feature>
<dbReference type="Gene3D" id="3.40.50.12780">
    <property type="entry name" value="N-terminal domain of ligase-like"/>
    <property type="match status" value="1"/>
</dbReference>
<evidence type="ECO:0000256" key="2">
    <source>
        <dbReference type="ARBA" id="ARBA00022598"/>
    </source>
</evidence>
<name>A0A372M0U7_9ACTN</name>
<dbReference type="Pfam" id="PF13193">
    <property type="entry name" value="AMP-binding_C"/>
    <property type="match status" value="1"/>
</dbReference>
<evidence type="ECO:0000259" key="3">
    <source>
        <dbReference type="Pfam" id="PF00501"/>
    </source>
</evidence>
<reference evidence="5 6" key="1">
    <citation type="submission" date="2018-08" db="EMBL/GenBank/DDBJ databases">
        <title>Isolation, diversity and antifungal activity of Actinobacteria from wheat.</title>
        <authorList>
            <person name="Han C."/>
        </authorList>
    </citation>
    <scope>NUCLEOTIDE SEQUENCE [LARGE SCALE GENOMIC DNA]</scope>
    <source>
        <strain evidence="5 6">NEAU-YY421</strain>
    </source>
</reference>
<dbReference type="FunFam" id="3.30.300.30:FF:000008">
    <property type="entry name" value="2,3-dihydroxybenzoate-AMP ligase"/>
    <property type="match status" value="1"/>
</dbReference>
<keyword evidence="6" id="KW-1185">Reference proteome</keyword>
<dbReference type="OrthoDB" id="9803968at2"/>
<dbReference type="InterPro" id="IPR042099">
    <property type="entry name" value="ANL_N_sf"/>
</dbReference>
<dbReference type="InterPro" id="IPR045851">
    <property type="entry name" value="AMP-bd_C_sf"/>
</dbReference>
<comment type="similarity">
    <text evidence="1">Belongs to the ATP-dependent AMP-binding enzyme family.</text>
</comment>
<proteinExistence type="inferred from homology"/>
<keyword evidence="2 5" id="KW-0436">Ligase</keyword>
<evidence type="ECO:0000256" key="1">
    <source>
        <dbReference type="ARBA" id="ARBA00006432"/>
    </source>
</evidence>
<dbReference type="CDD" id="cd17631">
    <property type="entry name" value="FACL_FadD13-like"/>
    <property type="match status" value="1"/>
</dbReference>
<dbReference type="PANTHER" id="PTHR43767:SF1">
    <property type="entry name" value="NONRIBOSOMAL PEPTIDE SYNTHASE PES1 (EUROFUNG)-RELATED"/>
    <property type="match status" value="1"/>
</dbReference>
<dbReference type="Gene3D" id="3.30.300.30">
    <property type="match status" value="1"/>
</dbReference>
<dbReference type="PROSITE" id="PS00455">
    <property type="entry name" value="AMP_BINDING"/>
    <property type="match status" value="1"/>
</dbReference>
<dbReference type="RefSeq" id="WP_128558313.1">
    <property type="nucleotide sequence ID" value="NZ_QUAK01000149.1"/>
</dbReference>
<dbReference type="PANTHER" id="PTHR43767">
    <property type="entry name" value="LONG-CHAIN-FATTY-ACID--COA LIGASE"/>
    <property type="match status" value="1"/>
</dbReference>
<dbReference type="InterPro" id="IPR000873">
    <property type="entry name" value="AMP-dep_synth/lig_dom"/>
</dbReference>
<evidence type="ECO:0000259" key="4">
    <source>
        <dbReference type="Pfam" id="PF13193"/>
    </source>
</evidence>
<sequence>MYLTQALHRLLQQSPDLPLTISGDRVRTVRESVERTARLAGALRELGVRQGDRVGILAFNSDRYHEYLMACWWIGAAVNPVNIRWAPPEIRYSLEQSGTRCLFVDDAFLPVVEELRDLLDTVVHCGEQAAPEGLLSYEDLVSSTGPVEDGRFGGETLAGVFYTGGTTGFPKGVMLSHANMMVSALGSQACEPIAVAGGRMLHAAPLFHSAGLVAWNIQTIAGGTHVFTPSFEPVAVMQAVERHAVSTAMLPPVMIQLLVDHPERSAYDLSSFRSFLYGASPMPEALLERAMAAFPAARFLQAYGMTEVAPVATLLTGADHIEGTRLRSGGRAAPHCEIRIVGPDGGELPPGEVGEITVRGGHVMSGYWDKPAETAEVLRDGWLHTGDGGRLDPDGYLHIVDRIKDMIVTGGENVYSTEVENALGRHPAVASCAVIGVPDETYGERVHAVVVLRPGTETTAEELRDHCKTLIAGYKAPRTAEFVPQLPLSPAGKILKRALREQHWRDRDRAVG</sequence>
<comment type="caution">
    <text evidence="5">The sequence shown here is derived from an EMBL/GenBank/DDBJ whole genome shotgun (WGS) entry which is preliminary data.</text>
</comment>
<dbReference type="EMBL" id="QUAK01000149">
    <property type="protein sequence ID" value="RFU83917.1"/>
    <property type="molecule type" value="Genomic_DNA"/>
</dbReference>
<dbReference type="InterPro" id="IPR025110">
    <property type="entry name" value="AMP-bd_C"/>
</dbReference>
<protein>
    <submittedName>
        <fullName evidence="5">Fatty-acid--CoA ligase</fullName>
    </submittedName>
</protein>
<evidence type="ECO:0000313" key="5">
    <source>
        <dbReference type="EMBL" id="RFU83917.1"/>
    </source>
</evidence>
<feature type="domain" description="AMP-binding enzyme C-terminal" evidence="4">
    <location>
        <begin position="418"/>
        <end position="493"/>
    </location>
</feature>
<dbReference type="InterPro" id="IPR050237">
    <property type="entry name" value="ATP-dep_AMP-bd_enzyme"/>
</dbReference>
<evidence type="ECO:0000313" key="6">
    <source>
        <dbReference type="Proteomes" id="UP000263094"/>
    </source>
</evidence>
<accession>A0A372M0U7</accession>
<organism evidence="5 6">
    <name type="scientific">Streptomyces triticagri</name>
    <dbReference type="NCBI Taxonomy" id="2293568"/>
    <lineage>
        <taxon>Bacteria</taxon>
        <taxon>Bacillati</taxon>
        <taxon>Actinomycetota</taxon>
        <taxon>Actinomycetes</taxon>
        <taxon>Kitasatosporales</taxon>
        <taxon>Streptomycetaceae</taxon>
        <taxon>Streptomyces</taxon>
    </lineage>
</organism>